<keyword evidence="2" id="KW-1185">Reference proteome</keyword>
<gene>
    <name evidence="1" type="ORF">C8D85_0700</name>
</gene>
<dbReference type="Proteomes" id="UP000295729">
    <property type="component" value="Unassembled WGS sequence"/>
</dbReference>
<proteinExistence type="predicted"/>
<reference evidence="1 2" key="1">
    <citation type="submission" date="2019-03" db="EMBL/GenBank/DDBJ databases">
        <title>Genomic Encyclopedia of Type Strains, Phase IV (KMG-IV): sequencing the most valuable type-strain genomes for metagenomic binning, comparative biology and taxonomic classification.</title>
        <authorList>
            <person name="Goeker M."/>
        </authorList>
    </citation>
    <scope>NUCLEOTIDE SEQUENCE [LARGE SCALE GENOMIC DNA]</scope>
    <source>
        <strain evidence="1 2">DSM 5604</strain>
    </source>
</reference>
<sequence length="99" mass="10956">MIRFLLTTLIVPLLVLFSINIKAMDEGQKEVLVKGALLETSFELPSAETSPDFDHALLPASYSRLDIASQDQLFEEPSALPLDQVSPFFGRAPPSQSFF</sequence>
<dbReference type="RefSeq" id="WP_133559957.1">
    <property type="nucleotide sequence ID" value="NZ_JAJGNH010000012.1"/>
</dbReference>
<evidence type="ECO:0000313" key="2">
    <source>
        <dbReference type="Proteomes" id="UP000295729"/>
    </source>
</evidence>
<evidence type="ECO:0000313" key="1">
    <source>
        <dbReference type="EMBL" id="TDR15337.1"/>
    </source>
</evidence>
<dbReference type="EMBL" id="SNZA01000001">
    <property type="protein sequence ID" value="TDR15337.1"/>
    <property type="molecule type" value="Genomic_DNA"/>
</dbReference>
<name>A0A4R6XDQ1_9GAMM</name>
<accession>A0A4R6XDQ1</accession>
<comment type="caution">
    <text evidence="1">The sequence shown here is derived from an EMBL/GenBank/DDBJ whole genome shotgun (WGS) entry which is preliminary data.</text>
</comment>
<organism evidence="1 2">
    <name type="scientific">Marinomonas communis</name>
    <dbReference type="NCBI Taxonomy" id="28254"/>
    <lineage>
        <taxon>Bacteria</taxon>
        <taxon>Pseudomonadati</taxon>
        <taxon>Pseudomonadota</taxon>
        <taxon>Gammaproteobacteria</taxon>
        <taxon>Oceanospirillales</taxon>
        <taxon>Oceanospirillaceae</taxon>
        <taxon>Marinomonas</taxon>
    </lineage>
</organism>
<dbReference type="AlphaFoldDB" id="A0A4R6XDQ1"/>
<dbReference type="OrthoDB" id="6107792at2"/>
<protein>
    <submittedName>
        <fullName evidence="1">Uncharacterized protein</fullName>
    </submittedName>
</protein>